<dbReference type="Proteomes" id="UP000255279">
    <property type="component" value="Unassembled WGS sequence"/>
</dbReference>
<evidence type="ECO:0000313" key="2">
    <source>
        <dbReference type="EMBL" id="STZ13674.1"/>
    </source>
</evidence>
<evidence type="ECO:0000313" key="4">
    <source>
        <dbReference type="Proteomes" id="UP000255279"/>
    </source>
</evidence>
<dbReference type="RefSeq" id="WP_078276977.1">
    <property type="nucleotide sequence ID" value="NZ_MUXU01000048.1"/>
</dbReference>
<gene>
    <name evidence="1" type="ORF">B0181_07960</name>
    <name evidence="2" type="ORF">NCTC10293_01252</name>
</gene>
<proteinExistence type="predicted"/>
<protein>
    <submittedName>
        <fullName evidence="1">Uncharacterized protein</fullName>
    </submittedName>
</protein>
<organism evidence="1 3">
    <name type="scientific">Moraxella caviae</name>
    <dbReference type="NCBI Taxonomy" id="34060"/>
    <lineage>
        <taxon>Bacteria</taxon>
        <taxon>Pseudomonadati</taxon>
        <taxon>Pseudomonadota</taxon>
        <taxon>Gammaproteobacteria</taxon>
        <taxon>Moraxellales</taxon>
        <taxon>Moraxellaceae</taxon>
        <taxon>Moraxella</taxon>
    </lineage>
</organism>
<reference evidence="1 3" key="1">
    <citation type="submission" date="2017-02" db="EMBL/GenBank/DDBJ databases">
        <title>Draft genome sequence of Moraxella caviae CCUG 355 type strain.</title>
        <authorList>
            <person name="Engstrom-Jakobsson H."/>
            <person name="Salva-Serra F."/>
            <person name="Thorell K."/>
            <person name="Gonzales-Siles L."/>
            <person name="Karlsson R."/>
            <person name="Boulund F."/>
            <person name="Engstrand L."/>
            <person name="Moore E."/>
        </authorList>
    </citation>
    <scope>NUCLEOTIDE SEQUENCE [LARGE SCALE GENOMIC DNA]</scope>
    <source>
        <strain evidence="1 3">CCUG 355</strain>
    </source>
</reference>
<name>A0A1S9ZYR1_9GAMM</name>
<accession>A0A1S9ZYR1</accession>
<evidence type="ECO:0000313" key="1">
    <source>
        <dbReference type="EMBL" id="OOR88642.1"/>
    </source>
</evidence>
<dbReference type="AlphaFoldDB" id="A0A1S9ZYR1"/>
<evidence type="ECO:0000313" key="3">
    <source>
        <dbReference type="Proteomes" id="UP000190435"/>
    </source>
</evidence>
<keyword evidence="3" id="KW-1185">Reference proteome</keyword>
<sequence length="347" mass="37960">MQPNALSVIIVPRVDGIEFCMFAKDKPLKTESKSVNITTDMQMKKLLPFGQEFNSVIDLTIPNSESKIQYLIHNALPANKCIEIGEYAGVFSSAERIKALAALCVKHFPSMLEAYCQEHEIAKDGLQQIWLLVACSTPALPATKEEEQKYTDAIQEFMDLCTANMGLADTQIVGTVVSLHTTIIPHILEQTQVSPYGFILVDVADSQAIAMAVSPDGCALDDCIVMPECGYKELLSQVAKAANESIGRDIAFTRKTLTSIYETGVVGAVGSPSSRDIKEQINAINTEFFQKLQQGLTALNHTPASIGGVVFCGYNPQIIHSQDENTTYNFIEFSYAHALANWVANNV</sequence>
<dbReference type="STRING" id="34060.B0181_07960"/>
<dbReference type="EMBL" id="UGQE01000002">
    <property type="protein sequence ID" value="STZ13674.1"/>
    <property type="molecule type" value="Genomic_DNA"/>
</dbReference>
<reference evidence="2 4" key="2">
    <citation type="submission" date="2018-06" db="EMBL/GenBank/DDBJ databases">
        <authorList>
            <consortium name="Pathogen Informatics"/>
            <person name="Doyle S."/>
        </authorList>
    </citation>
    <scope>NUCLEOTIDE SEQUENCE [LARGE SCALE GENOMIC DNA]</scope>
    <source>
        <strain evidence="2 4">NCTC10293</strain>
    </source>
</reference>
<dbReference type="EMBL" id="MUXU01000048">
    <property type="protein sequence ID" value="OOR88642.1"/>
    <property type="molecule type" value="Genomic_DNA"/>
</dbReference>
<dbReference type="Proteomes" id="UP000190435">
    <property type="component" value="Unassembled WGS sequence"/>
</dbReference>